<dbReference type="PANTHER" id="PTHR46977:SF1">
    <property type="entry name" value="PROTEIN FREE1"/>
    <property type="match status" value="1"/>
</dbReference>
<dbReference type="PANTHER" id="PTHR46977">
    <property type="entry name" value="PROTEIN FREE1"/>
    <property type="match status" value="1"/>
</dbReference>
<feature type="non-terminal residue" evidence="1">
    <location>
        <position position="185"/>
    </location>
</feature>
<reference evidence="1 2" key="1">
    <citation type="submission" date="2022-03" db="EMBL/GenBank/DDBJ databases">
        <authorList>
            <person name="Macdonald S."/>
            <person name="Ahmed S."/>
            <person name="Newling K."/>
        </authorList>
    </citation>
    <scope>NUCLEOTIDE SEQUENCE [LARGE SCALE GENOMIC DNA]</scope>
</reference>
<dbReference type="Proteomes" id="UP001642260">
    <property type="component" value="Unassembled WGS sequence"/>
</dbReference>
<comment type="caution">
    <text evidence="1">The sequence shown here is derived from an EMBL/GenBank/DDBJ whole genome shotgun (WGS) entry which is preliminary data.</text>
</comment>
<dbReference type="AlphaFoldDB" id="A0ABC8JLG9"/>
<organism evidence="1 2">
    <name type="scientific">Eruca vesicaria subsp. sativa</name>
    <name type="common">Garden rocket</name>
    <name type="synonym">Eruca sativa</name>
    <dbReference type="NCBI Taxonomy" id="29727"/>
    <lineage>
        <taxon>Eukaryota</taxon>
        <taxon>Viridiplantae</taxon>
        <taxon>Streptophyta</taxon>
        <taxon>Embryophyta</taxon>
        <taxon>Tracheophyta</taxon>
        <taxon>Spermatophyta</taxon>
        <taxon>Magnoliopsida</taxon>
        <taxon>eudicotyledons</taxon>
        <taxon>Gunneridae</taxon>
        <taxon>Pentapetalae</taxon>
        <taxon>rosids</taxon>
        <taxon>malvids</taxon>
        <taxon>Brassicales</taxon>
        <taxon>Brassicaceae</taxon>
        <taxon>Brassiceae</taxon>
        <taxon>Eruca</taxon>
    </lineage>
</organism>
<gene>
    <name evidence="1" type="ORF">ERUC_LOCUS10865</name>
</gene>
<protein>
    <submittedName>
        <fullName evidence="1">Uncharacterized protein</fullName>
    </submittedName>
</protein>
<dbReference type="Gene3D" id="1.20.1280.170">
    <property type="entry name" value="Exocyst complex component Exo70"/>
    <property type="match status" value="1"/>
</dbReference>
<keyword evidence="2" id="KW-1185">Reference proteome</keyword>
<dbReference type="SUPFAM" id="SSF74788">
    <property type="entry name" value="Cullin repeat-like"/>
    <property type="match status" value="1"/>
</dbReference>
<sequence>MCSNSLIGSENCASRTLRIFSLENITRCEKLDSSILVFCSKTPVDIDAKRIRLQSNSYTTTTLLDIVTTAMFQAKEIGGSRQDWIVNMDCTGPHEDLEIYLEAIDQLRGSIKFFSNNKMFKSTATGVIGHAHNLLSKALSKLEDEFIHILQNYSKPMEPDGFLNVFQAILDHQQMVIGGGGGKSR</sequence>
<evidence type="ECO:0000313" key="2">
    <source>
        <dbReference type="Proteomes" id="UP001642260"/>
    </source>
</evidence>
<accession>A0ABC8JLG9</accession>
<dbReference type="Pfam" id="PF20669">
    <property type="entry name" value="Exo70_N"/>
    <property type="match status" value="1"/>
</dbReference>
<proteinExistence type="predicted"/>
<evidence type="ECO:0000313" key="1">
    <source>
        <dbReference type="EMBL" id="CAH8326907.1"/>
    </source>
</evidence>
<dbReference type="EMBL" id="CAKOAT010106932">
    <property type="protein sequence ID" value="CAH8326907.1"/>
    <property type="molecule type" value="Genomic_DNA"/>
</dbReference>
<name>A0ABC8JLG9_ERUVS</name>
<dbReference type="InterPro" id="IPR016159">
    <property type="entry name" value="Cullin_repeat-like_dom_sf"/>
</dbReference>
<dbReference type="InterPro" id="IPR045893">
    <property type="entry name" value="FREE1"/>
</dbReference>